<dbReference type="Gene3D" id="2.60.120.10">
    <property type="entry name" value="Jelly Rolls"/>
    <property type="match status" value="1"/>
</dbReference>
<dbReference type="InterPro" id="IPR011051">
    <property type="entry name" value="RmlC_Cupin_sf"/>
</dbReference>
<comment type="caution">
    <text evidence="3">The sequence shown here is derived from an EMBL/GenBank/DDBJ whole genome shotgun (WGS) entry which is preliminary data.</text>
</comment>
<dbReference type="CDD" id="cd00093">
    <property type="entry name" value="HTH_XRE"/>
    <property type="match status" value="1"/>
</dbReference>
<dbReference type="PANTHER" id="PTHR46797:SF2">
    <property type="entry name" value="TRANSCRIPTIONAL REGULATOR"/>
    <property type="match status" value="1"/>
</dbReference>
<dbReference type="RefSeq" id="WP_035164124.1">
    <property type="nucleotide sequence ID" value="NZ_AZTB01000048.1"/>
</dbReference>
<dbReference type="InterPro" id="IPR013096">
    <property type="entry name" value="Cupin_2"/>
</dbReference>
<dbReference type="PROSITE" id="PS50943">
    <property type="entry name" value="HTH_CROC1"/>
    <property type="match status" value="1"/>
</dbReference>
<gene>
    <name evidence="3" type="ORF">Y919_09035</name>
</gene>
<keyword evidence="1" id="KW-0238">DNA-binding</keyword>
<dbReference type="PANTHER" id="PTHR46797">
    <property type="entry name" value="HTH-TYPE TRANSCRIPTIONAL REGULATOR"/>
    <property type="match status" value="1"/>
</dbReference>
<dbReference type="Gene3D" id="1.10.260.40">
    <property type="entry name" value="lambda repressor-like DNA-binding domains"/>
    <property type="match status" value="1"/>
</dbReference>
<evidence type="ECO:0000313" key="3">
    <source>
        <dbReference type="EMBL" id="KGG79944.1"/>
    </source>
</evidence>
<dbReference type="CDD" id="cd02209">
    <property type="entry name" value="cupin_XRE_C"/>
    <property type="match status" value="1"/>
</dbReference>
<accession>A0A096CTR8</accession>
<sequence>MDIGNKIKRLRMLNGLTQQELAQRCDLTKGFISQIERNLTSPSIATLMDILEALGTDIRNFFNEVENDKVVYTKKDIFSSENEELGHIIEWLIPNAQKNSMEPILLTLESGGKSKVENPHEGEEFGYVLSGSIYLNLGDNKYKVNKGESFYFKSDKKHFIENSFKRKAVVIWVTCPPSF</sequence>
<dbReference type="EMBL" id="AZTB01000048">
    <property type="protein sequence ID" value="KGG79944.1"/>
    <property type="molecule type" value="Genomic_DNA"/>
</dbReference>
<dbReference type="SUPFAM" id="SSF51182">
    <property type="entry name" value="RmlC-like cupins"/>
    <property type="match status" value="1"/>
</dbReference>
<proteinExistence type="predicted"/>
<dbReference type="Pfam" id="PF01381">
    <property type="entry name" value="HTH_3"/>
    <property type="match status" value="1"/>
</dbReference>
<dbReference type="Proteomes" id="UP000029622">
    <property type="component" value="Unassembled WGS sequence"/>
</dbReference>
<protein>
    <submittedName>
        <fullName evidence="3">Cro/Cl family transcriptional regulator</fullName>
    </submittedName>
</protein>
<dbReference type="InterPro" id="IPR050807">
    <property type="entry name" value="TransReg_Diox_bact_type"/>
</dbReference>
<organism evidence="3 4">
    <name type="scientific">Caloranaerobacter azorensis H53214</name>
    <dbReference type="NCBI Taxonomy" id="1156417"/>
    <lineage>
        <taxon>Bacteria</taxon>
        <taxon>Bacillati</taxon>
        <taxon>Bacillota</taxon>
        <taxon>Tissierellia</taxon>
        <taxon>Tissierellales</taxon>
        <taxon>Thermohalobacteraceae</taxon>
        <taxon>Caloranaerobacter</taxon>
    </lineage>
</organism>
<dbReference type="GO" id="GO:0003700">
    <property type="term" value="F:DNA-binding transcription factor activity"/>
    <property type="evidence" value="ECO:0007669"/>
    <property type="project" value="TreeGrafter"/>
</dbReference>
<dbReference type="Pfam" id="PF07883">
    <property type="entry name" value="Cupin_2"/>
    <property type="match status" value="1"/>
</dbReference>
<dbReference type="GO" id="GO:0003677">
    <property type="term" value="F:DNA binding"/>
    <property type="evidence" value="ECO:0007669"/>
    <property type="project" value="UniProtKB-KW"/>
</dbReference>
<name>A0A096CTR8_9FIRM</name>
<dbReference type="InterPro" id="IPR001387">
    <property type="entry name" value="Cro/C1-type_HTH"/>
</dbReference>
<dbReference type="SMART" id="SM00530">
    <property type="entry name" value="HTH_XRE"/>
    <property type="match status" value="1"/>
</dbReference>
<dbReference type="GO" id="GO:0005829">
    <property type="term" value="C:cytosol"/>
    <property type="evidence" value="ECO:0007669"/>
    <property type="project" value="TreeGrafter"/>
</dbReference>
<evidence type="ECO:0000256" key="1">
    <source>
        <dbReference type="ARBA" id="ARBA00023125"/>
    </source>
</evidence>
<evidence type="ECO:0000313" key="4">
    <source>
        <dbReference type="Proteomes" id="UP000029622"/>
    </source>
</evidence>
<evidence type="ECO:0000259" key="2">
    <source>
        <dbReference type="PROSITE" id="PS50943"/>
    </source>
</evidence>
<dbReference type="InterPro" id="IPR014710">
    <property type="entry name" value="RmlC-like_jellyroll"/>
</dbReference>
<reference evidence="3 4" key="1">
    <citation type="submission" date="2013-12" db="EMBL/GenBank/DDBJ databases">
        <title>Draft genome sequence of Caloranaerobacter sp. H53214.</title>
        <authorList>
            <person name="Jiang L.J."/>
            <person name="Shao Z.Z."/>
            <person name="Long M.N."/>
        </authorList>
    </citation>
    <scope>NUCLEOTIDE SEQUENCE [LARGE SCALE GENOMIC DNA]</scope>
    <source>
        <strain evidence="3 4">H53214</strain>
    </source>
</reference>
<dbReference type="STRING" id="1156417.Y919_09035"/>
<dbReference type="SUPFAM" id="SSF47413">
    <property type="entry name" value="lambda repressor-like DNA-binding domains"/>
    <property type="match status" value="1"/>
</dbReference>
<dbReference type="AlphaFoldDB" id="A0A096CTR8"/>
<dbReference type="InterPro" id="IPR010982">
    <property type="entry name" value="Lambda_DNA-bd_dom_sf"/>
</dbReference>
<feature type="domain" description="HTH cro/C1-type" evidence="2">
    <location>
        <begin position="7"/>
        <end position="61"/>
    </location>
</feature>